<dbReference type="EMBL" id="CALNXI010000018">
    <property type="protein sequence ID" value="CAH3015085.1"/>
    <property type="molecule type" value="Genomic_DNA"/>
</dbReference>
<keyword evidence="1" id="KW-0677">Repeat</keyword>
<evidence type="ECO:0000256" key="5">
    <source>
        <dbReference type="SAM" id="MobiDB-lite"/>
    </source>
</evidence>
<feature type="region of interest" description="Disordered" evidence="5">
    <location>
        <begin position="78"/>
        <end position="171"/>
    </location>
</feature>
<feature type="compositionally biased region" description="Basic residues" evidence="5">
    <location>
        <begin position="82"/>
        <end position="91"/>
    </location>
</feature>
<feature type="compositionally biased region" description="Basic and acidic residues" evidence="5">
    <location>
        <begin position="132"/>
        <end position="146"/>
    </location>
</feature>
<evidence type="ECO:0000256" key="4">
    <source>
        <dbReference type="PROSITE-ProRule" id="PRU00023"/>
    </source>
</evidence>
<feature type="compositionally biased region" description="Polar residues" evidence="5">
    <location>
        <begin position="450"/>
        <end position="467"/>
    </location>
</feature>
<organism evidence="7 8">
    <name type="scientific">Porites evermanni</name>
    <dbReference type="NCBI Taxonomy" id="104178"/>
    <lineage>
        <taxon>Eukaryota</taxon>
        <taxon>Metazoa</taxon>
        <taxon>Cnidaria</taxon>
        <taxon>Anthozoa</taxon>
        <taxon>Hexacorallia</taxon>
        <taxon>Scleractinia</taxon>
        <taxon>Fungiina</taxon>
        <taxon>Poritidae</taxon>
        <taxon>Porites</taxon>
    </lineage>
</organism>
<feature type="region of interest" description="Disordered" evidence="5">
    <location>
        <begin position="379"/>
        <end position="428"/>
    </location>
</feature>
<dbReference type="Pfam" id="PF12796">
    <property type="entry name" value="Ank_2"/>
    <property type="match status" value="1"/>
</dbReference>
<dbReference type="InterPro" id="IPR036770">
    <property type="entry name" value="Ankyrin_rpt-contain_sf"/>
</dbReference>
<dbReference type="SUPFAM" id="SSF48403">
    <property type="entry name" value="Ankyrin repeat"/>
    <property type="match status" value="1"/>
</dbReference>
<evidence type="ECO:0000259" key="6">
    <source>
        <dbReference type="Pfam" id="PF25877"/>
    </source>
</evidence>
<reference evidence="7 8" key="1">
    <citation type="submission" date="2022-05" db="EMBL/GenBank/DDBJ databases">
        <authorList>
            <consortium name="Genoscope - CEA"/>
            <person name="William W."/>
        </authorList>
    </citation>
    <scope>NUCLEOTIDE SEQUENCE [LARGE SCALE GENOMIC DNA]</scope>
</reference>
<evidence type="ECO:0000256" key="2">
    <source>
        <dbReference type="ARBA" id="ARBA00023043"/>
    </source>
</evidence>
<dbReference type="InterPro" id="IPR002110">
    <property type="entry name" value="Ankyrin_rpt"/>
</dbReference>
<dbReference type="Gene3D" id="1.25.40.20">
    <property type="entry name" value="Ankyrin repeat-containing domain"/>
    <property type="match status" value="1"/>
</dbReference>
<feature type="domain" description="SOWAHA-C winged helix-turn-helix" evidence="6">
    <location>
        <begin position="7"/>
        <end position="73"/>
    </location>
</feature>
<dbReference type="PANTHER" id="PTHR14491:SF7">
    <property type="entry name" value="SOSONDOWAH, ISOFORM G"/>
    <property type="match status" value="1"/>
</dbReference>
<evidence type="ECO:0000256" key="1">
    <source>
        <dbReference type="ARBA" id="ARBA00022737"/>
    </source>
</evidence>
<evidence type="ECO:0000313" key="8">
    <source>
        <dbReference type="Proteomes" id="UP001159427"/>
    </source>
</evidence>
<dbReference type="PROSITE" id="PS50088">
    <property type="entry name" value="ANK_REPEAT"/>
    <property type="match status" value="1"/>
</dbReference>
<dbReference type="SMART" id="SM00248">
    <property type="entry name" value="ANK"/>
    <property type="match status" value="2"/>
</dbReference>
<sequence>MSGNEGITLQSVREFLVKNNGKVKNIDLVHHFRQQLNDPANKSKVRGEFKEIVHTIATVQTIDGEKYFVLKKPKEAPAVLRKPPRPTKHKDRPVSLPPVFRGAKLEEVPQGNSAVFGRTYSEDSESPSLVHANKENRPVDRGDGRDGNNGSGDSGLESDSSSSVGSFTASEKSTIQMLQKKFLNADRGSSNGQPDNRVSKSNDDLDRMDEDMEGDDLLMGGPTAHLEPLEKEWFITAARGNRAQIMCLLEQDRNLATKKTALHWAAKHGRADIVKLLAGTHGIDVNGKTGYTPLHLAAMHGHDDVIKLLVAEYDADINSRDHSGKKPRQVAREGLTIEAQGLLEYLRYYSDSSSESSGYGSLHSKYGSTSSSPSIMLASQYSNSDKSSKNEASDDKSRSRSSSIGRFLLKKKQKKERAPVPNFPASHASAGLLISSPYSLESGSLERSPKFSQRTYSDPNLLKSTGV</sequence>
<accession>A0ABN8LJE3</accession>
<evidence type="ECO:0000313" key="7">
    <source>
        <dbReference type="EMBL" id="CAH3015085.1"/>
    </source>
</evidence>
<dbReference type="Proteomes" id="UP001159427">
    <property type="component" value="Unassembled WGS sequence"/>
</dbReference>
<protein>
    <recommendedName>
        <fullName evidence="6">SOWAHA-C winged helix-turn-helix domain-containing protein</fullName>
    </recommendedName>
</protein>
<feature type="compositionally biased region" description="Basic and acidic residues" evidence="5">
    <location>
        <begin position="386"/>
        <end position="398"/>
    </location>
</feature>
<feature type="repeat" description="ANK" evidence="4">
    <location>
        <begin position="289"/>
        <end position="322"/>
    </location>
</feature>
<feature type="compositionally biased region" description="Polar residues" evidence="5">
    <location>
        <begin position="187"/>
        <end position="196"/>
    </location>
</feature>
<keyword evidence="2 4" id="KW-0040">ANK repeat</keyword>
<proteinExistence type="inferred from homology"/>
<dbReference type="InterPro" id="IPR058889">
    <property type="entry name" value="WHD_SOWAHA-C"/>
</dbReference>
<gene>
    <name evidence="7" type="ORF">PEVE_00011122</name>
</gene>
<dbReference type="PANTHER" id="PTHR14491">
    <property type="entry name" value="SOSONDOWAH, ISOFORM G"/>
    <property type="match status" value="1"/>
</dbReference>
<name>A0ABN8LJE3_9CNID</name>
<feature type="compositionally biased region" description="Low complexity" evidence="5">
    <location>
        <begin position="154"/>
        <end position="166"/>
    </location>
</feature>
<evidence type="ECO:0000256" key="3">
    <source>
        <dbReference type="ARBA" id="ARBA00038122"/>
    </source>
</evidence>
<comment type="similarity">
    <text evidence="3">Belongs to the SOWAH family.</text>
</comment>
<keyword evidence="8" id="KW-1185">Reference proteome</keyword>
<feature type="region of interest" description="Disordered" evidence="5">
    <location>
        <begin position="441"/>
        <end position="467"/>
    </location>
</feature>
<dbReference type="Pfam" id="PF25877">
    <property type="entry name" value="WHD_SOWAH"/>
    <property type="match status" value="1"/>
</dbReference>
<feature type="region of interest" description="Disordered" evidence="5">
    <location>
        <begin position="185"/>
        <end position="212"/>
    </location>
</feature>
<dbReference type="PROSITE" id="PS50297">
    <property type="entry name" value="ANK_REP_REGION"/>
    <property type="match status" value="1"/>
</dbReference>
<comment type="caution">
    <text evidence="7">The sequence shown here is derived from an EMBL/GenBank/DDBJ whole genome shotgun (WGS) entry which is preliminary data.</text>
</comment>